<evidence type="ECO:0000256" key="1">
    <source>
        <dbReference type="SAM" id="MobiDB-lite"/>
    </source>
</evidence>
<dbReference type="OrthoDB" id="78439at2759"/>
<dbReference type="EMBL" id="MCGR01000119">
    <property type="protein sequence ID" value="ORY46697.1"/>
    <property type="molecule type" value="Genomic_DNA"/>
</dbReference>
<accession>A0A1Y2CIG5</accession>
<reference evidence="2 3" key="1">
    <citation type="submission" date="2016-07" db="EMBL/GenBank/DDBJ databases">
        <title>Pervasive Adenine N6-methylation of Active Genes in Fungi.</title>
        <authorList>
            <consortium name="DOE Joint Genome Institute"/>
            <person name="Mondo S.J."/>
            <person name="Dannebaum R.O."/>
            <person name="Kuo R.C."/>
            <person name="Labutti K."/>
            <person name="Haridas S."/>
            <person name="Kuo A."/>
            <person name="Salamov A."/>
            <person name="Ahrendt S.R."/>
            <person name="Lipzen A."/>
            <person name="Sullivan W."/>
            <person name="Andreopoulos W.B."/>
            <person name="Clum A."/>
            <person name="Lindquist E."/>
            <person name="Daum C."/>
            <person name="Ramamoorthy G.K."/>
            <person name="Gryganskyi A."/>
            <person name="Culley D."/>
            <person name="Magnuson J.K."/>
            <person name="James T.Y."/>
            <person name="O'Malley M.A."/>
            <person name="Stajich J.E."/>
            <person name="Spatafora J.W."/>
            <person name="Visel A."/>
            <person name="Grigoriev I.V."/>
        </authorList>
    </citation>
    <scope>NUCLEOTIDE SEQUENCE [LARGE SCALE GENOMIC DNA]</scope>
    <source>
        <strain evidence="2 3">62-1032</strain>
    </source>
</reference>
<dbReference type="AlphaFoldDB" id="A0A1Y2CIG5"/>
<dbReference type="InParanoid" id="A0A1Y2CIG5"/>
<proteinExistence type="predicted"/>
<feature type="region of interest" description="Disordered" evidence="1">
    <location>
        <begin position="371"/>
        <end position="397"/>
    </location>
</feature>
<feature type="region of interest" description="Disordered" evidence="1">
    <location>
        <begin position="229"/>
        <end position="258"/>
    </location>
</feature>
<evidence type="ECO:0000313" key="3">
    <source>
        <dbReference type="Proteomes" id="UP000193467"/>
    </source>
</evidence>
<sequence>MAVAAVEVYLIDLRTGGSCSVWAPVIDFPLALLDSILPIAERKLSPRLDKTLRNIIKQVDCGPGGAVFANLLASESMEQLATAMGNFARLNKGPRKLYSYVFAAGLKFRFALHHCCSESKQRKQNQIVLRRSTYNKSSPSTVLLQEHHLDLKGQRDLAFGYDGLVHFSKSKNQSSSSRVTHWGTLLDAVGKGVVDAVREIHRNKSSFTRPHRGKDKWKKSLITASTLFDAPSSDHRPVTASLRLPQPPPPASSSLPSSSSFLRRLNSLTFADPRFDEMLAKVADLVLLSPVGPSMAWEFEKARLVSFSSQLSRDIHLERAAAREAHPSNETGRHQRSPFSSFLWRRLGSSEFERMFLLSTRRKVTRLSAHRLQLPSTSPSTTPINTSSPTSLEQEEARRLVASLKTTSSLPFAPRLRRPTLASRVG</sequence>
<dbReference type="STRING" id="106004.A0A1Y2CIG5"/>
<keyword evidence="3" id="KW-1185">Reference proteome</keyword>
<organism evidence="2 3">
    <name type="scientific">Leucosporidium creatinivorum</name>
    <dbReference type="NCBI Taxonomy" id="106004"/>
    <lineage>
        <taxon>Eukaryota</taxon>
        <taxon>Fungi</taxon>
        <taxon>Dikarya</taxon>
        <taxon>Basidiomycota</taxon>
        <taxon>Pucciniomycotina</taxon>
        <taxon>Microbotryomycetes</taxon>
        <taxon>Leucosporidiales</taxon>
        <taxon>Leucosporidium</taxon>
    </lineage>
</organism>
<dbReference type="Proteomes" id="UP000193467">
    <property type="component" value="Unassembled WGS sequence"/>
</dbReference>
<evidence type="ECO:0000313" key="2">
    <source>
        <dbReference type="EMBL" id="ORY46697.1"/>
    </source>
</evidence>
<comment type="caution">
    <text evidence="2">The sequence shown here is derived from an EMBL/GenBank/DDBJ whole genome shotgun (WGS) entry which is preliminary data.</text>
</comment>
<name>A0A1Y2CIG5_9BASI</name>
<gene>
    <name evidence="2" type="ORF">BCR35DRAFT_327335</name>
</gene>
<feature type="compositionally biased region" description="Low complexity" evidence="1">
    <location>
        <begin position="375"/>
        <end position="391"/>
    </location>
</feature>
<protein>
    <submittedName>
        <fullName evidence="2">Uncharacterized protein</fullName>
    </submittedName>
</protein>